<evidence type="ECO:0008006" key="5">
    <source>
        <dbReference type="Google" id="ProtNLM"/>
    </source>
</evidence>
<reference evidence="1" key="1">
    <citation type="journal article" date="2014" name="Int. J. Syst. Evol. Microbiol.">
        <title>Complete genome of a new Firmicutes species belonging to the dominant human colonic microbiota ('Ruminococcus bicirculans') reveals two chromosomes and a selective capacity to utilize plant glucans.</title>
        <authorList>
            <consortium name="NISC Comparative Sequencing Program"/>
            <person name="Wegmann U."/>
            <person name="Louis P."/>
            <person name="Goesmann A."/>
            <person name="Henrissat B."/>
            <person name="Duncan S.H."/>
            <person name="Flint H.J."/>
        </authorList>
    </citation>
    <scope>NUCLEOTIDE SEQUENCE</scope>
    <source>
        <strain evidence="1">CGMCC 1.15287</strain>
    </source>
</reference>
<evidence type="ECO:0000313" key="1">
    <source>
        <dbReference type="EMBL" id="GGH06382.1"/>
    </source>
</evidence>
<reference evidence="4" key="2">
    <citation type="journal article" date="2019" name="Int. J. Syst. Evol. Microbiol.">
        <title>The Global Catalogue of Microorganisms (GCM) 10K type strain sequencing project: providing services to taxonomists for standard genome sequencing and annotation.</title>
        <authorList>
            <consortium name="The Broad Institute Genomics Platform"/>
            <consortium name="The Broad Institute Genome Sequencing Center for Infectious Disease"/>
            <person name="Wu L."/>
            <person name="Ma J."/>
        </authorList>
    </citation>
    <scope>NUCLEOTIDE SEQUENCE [LARGE SCALE GENOMIC DNA]</scope>
    <source>
        <strain evidence="4">CGMCC 1.15287</strain>
    </source>
</reference>
<gene>
    <name evidence="1" type="ORF">GCM10007422_23090</name>
    <name evidence="2" type="ORF">GGQ60_001171</name>
</gene>
<accession>A0A7W6P5Q3</accession>
<dbReference type="Proteomes" id="UP000642938">
    <property type="component" value="Unassembled WGS sequence"/>
</dbReference>
<evidence type="ECO:0000313" key="4">
    <source>
        <dbReference type="Proteomes" id="UP000642938"/>
    </source>
</evidence>
<dbReference type="Proteomes" id="UP000532273">
    <property type="component" value="Unassembled WGS sequence"/>
</dbReference>
<sequence>MKTNNTPAIIIGSIQEFYNGREPEEIYTALEIDKNCFDGWIRDFGDIANELLKLKDENETLRTMFTNLSLVNHSLRNSLDSLTRKDASVFDLLLKKRGKGNLSYP</sequence>
<dbReference type="AlphaFoldDB" id="A0A7W6P5Q3"/>
<evidence type="ECO:0000313" key="2">
    <source>
        <dbReference type="EMBL" id="MBB4107211.1"/>
    </source>
</evidence>
<name>A0A7W6P5Q3_9SPHI</name>
<keyword evidence="4" id="KW-1185">Reference proteome</keyword>
<evidence type="ECO:0000313" key="3">
    <source>
        <dbReference type="Proteomes" id="UP000532273"/>
    </source>
</evidence>
<dbReference type="EMBL" id="BMHZ01000002">
    <property type="protein sequence ID" value="GGH06382.1"/>
    <property type="molecule type" value="Genomic_DNA"/>
</dbReference>
<protein>
    <recommendedName>
        <fullName evidence="5">Transposase</fullName>
    </recommendedName>
</protein>
<comment type="caution">
    <text evidence="2">The sequence shown here is derived from an EMBL/GenBank/DDBJ whole genome shotgun (WGS) entry which is preliminary data.</text>
</comment>
<dbReference type="EMBL" id="JACIEF010000001">
    <property type="protein sequence ID" value="MBB4107211.1"/>
    <property type="molecule type" value="Genomic_DNA"/>
</dbReference>
<proteinExistence type="predicted"/>
<dbReference type="RefSeq" id="WP_183760725.1">
    <property type="nucleotide sequence ID" value="NZ_BMHZ01000002.1"/>
</dbReference>
<reference evidence="2 3" key="3">
    <citation type="submission" date="2020-08" db="EMBL/GenBank/DDBJ databases">
        <title>Genomic Encyclopedia of Type Strains, Phase IV (KMG-IV): sequencing the most valuable type-strain genomes for metagenomic binning, comparative biology and taxonomic classification.</title>
        <authorList>
            <person name="Goeker M."/>
        </authorList>
    </citation>
    <scope>NUCLEOTIDE SEQUENCE [LARGE SCALE GENOMIC DNA]</scope>
    <source>
        <strain evidence="2 3">DSM 100774</strain>
    </source>
</reference>
<organism evidence="2 3">
    <name type="scientific">Pedobacter zeae</name>
    <dbReference type="NCBI Taxonomy" id="1737356"/>
    <lineage>
        <taxon>Bacteria</taxon>
        <taxon>Pseudomonadati</taxon>
        <taxon>Bacteroidota</taxon>
        <taxon>Sphingobacteriia</taxon>
        <taxon>Sphingobacteriales</taxon>
        <taxon>Sphingobacteriaceae</taxon>
        <taxon>Pedobacter</taxon>
    </lineage>
</organism>
<reference evidence="1" key="4">
    <citation type="submission" date="2024-05" db="EMBL/GenBank/DDBJ databases">
        <authorList>
            <person name="Sun Q."/>
            <person name="Zhou Y."/>
        </authorList>
    </citation>
    <scope>NUCLEOTIDE SEQUENCE</scope>
    <source>
        <strain evidence="1">CGMCC 1.15287</strain>
    </source>
</reference>